<dbReference type="PROSITE" id="PS50005">
    <property type="entry name" value="TPR"/>
    <property type="match status" value="1"/>
</dbReference>
<organism evidence="4 5">
    <name type="scientific">Pseudoalteromonas luteoviolacea</name>
    <dbReference type="NCBI Taxonomy" id="43657"/>
    <lineage>
        <taxon>Bacteria</taxon>
        <taxon>Pseudomonadati</taxon>
        <taxon>Pseudomonadota</taxon>
        <taxon>Gammaproteobacteria</taxon>
        <taxon>Alteromonadales</taxon>
        <taxon>Pseudoalteromonadaceae</taxon>
        <taxon>Pseudoalteromonas</taxon>
    </lineage>
</organism>
<dbReference type="SUPFAM" id="SSF48452">
    <property type="entry name" value="TPR-like"/>
    <property type="match status" value="1"/>
</dbReference>
<dbReference type="RefSeq" id="WP_065789470.1">
    <property type="nucleotide sequence ID" value="NZ_MAUJ01000001.1"/>
</dbReference>
<feature type="region of interest" description="Disordered" evidence="2">
    <location>
        <begin position="605"/>
        <end position="624"/>
    </location>
</feature>
<reference evidence="5" key="1">
    <citation type="submission" date="2016-07" db="EMBL/GenBank/DDBJ databases">
        <authorList>
            <person name="Florea S."/>
            <person name="Webb J.S."/>
            <person name="Jaromczyk J."/>
            <person name="Schardl C.L."/>
        </authorList>
    </citation>
    <scope>NUCLEOTIDE SEQUENCE [LARGE SCALE GENOMIC DNA]</scope>
    <source>
        <strain evidence="5">IPB1</strain>
    </source>
</reference>
<feature type="compositionally biased region" description="Low complexity" evidence="2">
    <location>
        <begin position="538"/>
        <end position="548"/>
    </location>
</feature>
<feature type="compositionally biased region" description="Polar residues" evidence="2">
    <location>
        <begin position="554"/>
        <end position="569"/>
    </location>
</feature>
<dbReference type="SUPFAM" id="SSF53300">
    <property type="entry name" value="vWA-like"/>
    <property type="match status" value="1"/>
</dbReference>
<evidence type="ECO:0000256" key="2">
    <source>
        <dbReference type="SAM" id="MobiDB-lite"/>
    </source>
</evidence>
<dbReference type="EMBL" id="MAUJ01000001">
    <property type="protein sequence ID" value="OCQ23451.1"/>
    <property type="molecule type" value="Genomic_DNA"/>
</dbReference>
<evidence type="ECO:0000259" key="3">
    <source>
        <dbReference type="PROSITE" id="PS50234"/>
    </source>
</evidence>
<dbReference type="InterPro" id="IPR050768">
    <property type="entry name" value="UPF0353/GerABKA_families"/>
</dbReference>
<gene>
    <name evidence="4" type="ORF">A7985_05795</name>
</gene>
<feature type="compositionally biased region" description="Basic and acidic residues" evidence="2">
    <location>
        <begin position="574"/>
        <end position="592"/>
    </location>
</feature>
<dbReference type="SMART" id="SM00327">
    <property type="entry name" value="VWA"/>
    <property type="match status" value="1"/>
</dbReference>
<dbReference type="OrthoDB" id="9807628at2"/>
<protein>
    <recommendedName>
        <fullName evidence="3">VWFA domain-containing protein</fullName>
    </recommendedName>
</protein>
<name>A0A1C0TVX6_9GAMM</name>
<feature type="compositionally biased region" description="Low complexity" evidence="2">
    <location>
        <begin position="449"/>
        <end position="497"/>
    </location>
</feature>
<proteinExistence type="predicted"/>
<dbReference type="PANTHER" id="PTHR22550:SF14">
    <property type="entry name" value="VWFA DOMAIN-CONTAINING PROTEIN"/>
    <property type="match status" value="1"/>
</dbReference>
<feature type="repeat" description="TPR" evidence="1">
    <location>
        <begin position="400"/>
        <end position="433"/>
    </location>
</feature>
<dbReference type="InterPro" id="IPR036465">
    <property type="entry name" value="vWFA_dom_sf"/>
</dbReference>
<evidence type="ECO:0000313" key="5">
    <source>
        <dbReference type="Proteomes" id="UP000093366"/>
    </source>
</evidence>
<dbReference type="Gene3D" id="3.40.50.410">
    <property type="entry name" value="von Willebrand factor, type A domain"/>
    <property type="match status" value="1"/>
</dbReference>
<dbReference type="InterPro" id="IPR011990">
    <property type="entry name" value="TPR-like_helical_dom_sf"/>
</dbReference>
<dbReference type="Proteomes" id="UP000093366">
    <property type="component" value="Unassembled WGS sequence"/>
</dbReference>
<dbReference type="PROSITE" id="PS50234">
    <property type="entry name" value="VWFA"/>
    <property type="match status" value="1"/>
</dbReference>
<feature type="domain" description="VWFA" evidence="3">
    <location>
        <begin position="91"/>
        <end position="285"/>
    </location>
</feature>
<dbReference type="InterPro" id="IPR019734">
    <property type="entry name" value="TPR_rpt"/>
</dbReference>
<dbReference type="Pfam" id="PF13519">
    <property type="entry name" value="VWA_2"/>
    <property type="match status" value="1"/>
</dbReference>
<evidence type="ECO:0000256" key="1">
    <source>
        <dbReference type="PROSITE-ProRule" id="PRU00339"/>
    </source>
</evidence>
<dbReference type="Pfam" id="PF00515">
    <property type="entry name" value="TPR_1"/>
    <property type="match status" value="1"/>
</dbReference>
<comment type="caution">
    <text evidence="4">The sequence shown here is derived from an EMBL/GenBank/DDBJ whole genome shotgun (WGS) entry which is preliminary data.</text>
</comment>
<accession>A0A1C0TVX6</accession>
<feature type="region of interest" description="Disordered" evidence="2">
    <location>
        <begin position="445"/>
        <end position="592"/>
    </location>
</feature>
<dbReference type="InterPro" id="IPR002035">
    <property type="entry name" value="VWF_A"/>
</dbReference>
<dbReference type="SMART" id="SM00028">
    <property type="entry name" value="TPR"/>
    <property type="match status" value="1"/>
</dbReference>
<dbReference type="AlphaFoldDB" id="A0A1C0TVX6"/>
<dbReference type="PROSITE" id="PS50293">
    <property type="entry name" value="TPR_REGION"/>
    <property type="match status" value="1"/>
</dbReference>
<sequence>MTEFQFIRPELLWLLIPWAIICLLQWYKRSNTQDTQIIAPHLANVVLAKSDDQKVSQSSWLTSLVLLLSIFAIAGPSIEKQSVPVFSAKQARVIVMDMSYSMYSTDIAPNRLTQARFKTLDMLQLFKEGETALVAYAQDAFIVSPLTSDIKTLENLVPSISPQIMPGKGANVLAGIDQAKTLLEQANYSQGEIILVTDEVETDEVTDIQSLLSNSGFKLHVYGVGTVQGAPISVPEGGFLKDRYGQIVIPKLYVDRLRTLAQRLGGKYASYTPDSSDIQSFTSLQSGEIAQPEQPNETLWRVDAGKYLMFIILPLALMCFRKGALALSLTLFAYLPSTPTYAADWQSWFKNTDQNALSAYQAQDFEGASSANNPTLKGAALYKQGNFEQAAETLKDTNSSIGQYNLGNALAHLGKLDEAVDAYNKALEMDPDFEQAAQNKALVEQLKEQQQNQQNSDQNDQQQDQQSSDQQDGEQQSQDQSQSDSDQQGEQDSQNNDAQGDKSEEQKSDQSQNADGDKQENKDNQNQPELANKEGEEAQQSQEQQAAQPKQSDEVQQNEAGLNEQQAQAQMRELTPEEKEKAQQLDQLLRRVPDDPAILLKNKMLLESRQRQQQRQPIGAEKSW</sequence>
<dbReference type="Gene3D" id="1.25.40.10">
    <property type="entry name" value="Tetratricopeptide repeat domain"/>
    <property type="match status" value="1"/>
</dbReference>
<feature type="compositionally biased region" description="Basic and acidic residues" evidence="2">
    <location>
        <begin position="499"/>
        <end position="508"/>
    </location>
</feature>
<evidence type="ECO:0000313" key="4">
    <source>
        <dbReference type="EMBL" id="OCQ23451.1"/>
    </source>
</evidence>
<keyword evidence="1" id="KW-0802">TPR repeat</keyword>
<dbReference type="PANTHER" id="PTHR22550">
    <property type="entry name" value="SPORE GERMINATION PROTEIN"/>
    <property type="match status" value="1"/>
</dbReference>